<dbReference type="InterPro" id="IPR036986">
    <property type="entry name" value="S4_RNA-bd_sf"/>
</dbReference>
<dbReference type="CDD" id="cd02869">
    <property type="entry name" value="PseudoU_synth_RluA_like"/>
    <property type="match status" value="1"/>
</dbReference>
<evidence type="ECO:0000256" key="5">
    <source>
        <dbReference type="PROSITE-ProRule" id="PRU00182"/>
    </source>
</evidence>
<dbReference type="InterPro" id="IPR020103">
    <property type="entry name" value="PsdUridine_synth_cat_dom_sf"/>
</dbReference>
<comment type="function">
    <text evidence="6">Responsible for synthesis of pseudouridine from uracil.</text>
</comment>
<dbReference type="PANTHER" id="PTHR21600">
    <property type="entry name" value="MITOCHONDRIAL RNA PSEUDOURIDINE SYNTHASE"/>
    <property type="match status" value="1"/>
</dbReference>
<dbReference type="SUPFAM" id="SSF55120">
    <property type="entry name" value="Pseudouridine synthase"/>
    <property type="match status" value="1"/>
</dbReference>
<dbReference type="EC" id="5.4.99.-" evidence="6"/>
<evidence type="ECO:0000313" key="8">
    <source>
        <dbReference type="EMBL" id="QCI24456.1"/>
    </source>
</evidence>
<keyword evidence="2 6" id="KW-0413">Isomerase</keyword>
<comment type="catalytic activity">
    <reaction evidence="3">
        <text>uridine(1911/1915/1917) in 23S rRNA = pseudouridine(1911/1915/1917) in 23S rRNA</text>
        <dbReference type="Rhea" id="RHEA:42524"/>
        <dbReference type="Rhea" id="RHEA-COMP:10097"/>
        <dbReference type="Rhea" id="RHEA-COMP:10098"/>
        <dbReference type="ChEBI" id="CHEBI:65314"/>
        <dbReference type="ChEBI" id="CHEBI:65315"/>
        <dbReference type="EC" id="5.4.99.23"/>
    </reaction>
</comment>
<sequence>MNTKELTVIVPHISSSGLRLDQVLSKSFKQYSRSCLKQWILLNHVYVNNMIANRPDKKILGGERISIYPIPQNIKQDVPENIYLNVVYEDDYILVINKPSGLVVHPGAGNHKGTVFNALLYRYSNLKIIKLPRAGIIHRLDKNTSGLMVIAKTITAYNFLFNSLKNRKIIRKYQGIVKGSMISGGTINAPIIRHHWKRTSMMVHSLGKKSVTHYQIINRFHSHTHVSIQLETGRTHQIRVHMLHIGHPLIGDSLYSGMNRKFNYKLCKDVEKRISYFSRQALHANHLSLFHPISRSKMSWTVSLPKDMTELLSYL</sequence>
<dbReference type="Gene3D" id="3.30.2350.10">
    <property type="entry name" value="Pseudouridine synthase"/>
    <property type="match status" value="1"/>
</dbReference>
<evidence type="ECO:0000256" key="2">
    <source>
        <dbReference type="ARBA" id="ARBA00023235"/>
    </source>
</evidence>
<comment type="similarity">
    <text evidence="1 6">Belongs to the pseudouridine synthase RluA family.</text>
</comment>
<reference evidence="8 9" key="2">
    <citation type="submission" date="2019-05" db="EMBL/GenBank/DDBJ databases">
        <title>Genome evolution of the obligate endosymbiont Buchnera aphidicola.</title>
        <authorList>
            <person name="Moran N.A."/>
        </authorList>
    </citation>
    <scope>NUCLEOTIDE SEQUENCE [LARGE SCALE GENOMIC DNA]</scope>
    <source>
        <strain evidence="8 9">Mst</strain>
    </source>
</reference>
<evidence type="ECO:0000256" key="6">
    <source>
        <dbReference type="RuleBase" id="RU362028"/>
    </source>
</evidence>
<dbReference type="PROSITE" id="PS01129">
    <property type="entry name" value="PSI_RLU"/>
    <property type="match status" value="1"/>
</dbReference>
<accession>A0A4D6Y465</accession>
<dbReference type="GO" id="GO:0000455">
    <property type="term" value="P:enzyme-directed rRNA pseudouridine synthesis"/>
    <property type="evidence" value="ECO:0007669"/>
    <property type="project" value="TreeGrafter"/>
</dbReference>
<dbReference type="AlphaFoldDB" id="A0A4D6Y465"/>
<dbReference type="InterPro" id="IPR006145">
    <property type="entry name" value="PsdUridine_synth_RsuA/RluA"/>
</dbReference>
<comment type="catalytic activity">
    <reaction evidence="6">
        <text>a uridine in RNA = a pseudouridine in RNA</text>
        <dbReference type="Rhea" id="RHEA:48348"/>
        <dbReference type="Rhea" id="RHEA-COMP:12068"/>
        <dbReference type="Rhea" id="RHEA-COMP:12069"/>
        <dbReference type="ChEBI" id="CHEBI:65314"/>
        <dbReference type="ChEBI" id="CHEBI:65315"/>
    </reaction>
</comment>
<feature type="domain" description="RNA-binding S4" evidence="7">
    <location>
        <begin position="18"/>
        <end position="75"/>
    </location>
</feature>
<dbReference type="RefSeq" id="WP_158343715.1">
    <property type="nucleotide sequence ID" value="NZ_CP034861.1"/>
</dbReference>
<dbReference type="GO" id="GO:0160140">
    <property type="term" value="F:23S rRNA pseudouridine(1911/1915/1917) synthase activity"/>
    <property type="evidence" value="ECO:0007669"/>
    <property type="project" value="UniProtKB-EC"/>
</dbReference>
<dbReference type="PANTHER" id="PTHR21600:SF44">
    <property type="entry name" value="RIBOSOMAL LARGE SUBUNIT PSEUDOURIDINE SYNTHASE D"/>
    <property type="match status" value="1"/>
</dbReference>
<dbReference type="SMART" id="SM00363">
    <property type="entry name" value="S4"/>
    <property type="match status" value="1"/>
</dbReference>
<dbReference type="Pfam" id="PF00849">
    <property type="entry name" value="PseudoU_synth_2"/>
    <property type="match status" value="1"/>
</dbReference>
<gene>
    <name evidence="8" type="primary">rluD</name>
    <name evidence="8" type="ORF">D9V75_01930</name>
</gene>
<dbReference type="Pfam" id="PF01479">
    <property type="entry name" value="S4"/>
    <property type="match status" value="1"/>
</dbReference>
<dbReference type="Proteomes" id="UP000298673">
    <property type="component" value="Chromosome"/>
</dbReference>
<feature type="active site" evidence="4">
    <location>
        <position position="141"/>
    </location>
</feature>
<evidence type="ECO:0000313" key="9">
    <source>
        <dbReference type="Proteomes" id="UP000298673"/>
    </source>
</evidence>
<reference evidence="8 9" key="1">
    <citation type="submission" date="2018-12" db="EMBL/GenBank/DDBJ databases">
        <authorList>
            <person name="Chong R.A."/>
        </authorList>
    </citation>
    <scope>NUCLEOTIDE SEQUENCE [LARGE SCALE GENOMIC DNA]</scope>
    <source>
        <strain evidence="8 9">Mst</strain>
    </source>
</reference>
<evidence type="ECO:0000256" key="3">
    <source>
        <dbReference type="ARBA" id="ARBA00036882"/>
    </source>
</evidence>
<dbReference type="EMBL" id="CP034861">
    <property type="protein sequence ID" value="QCI24456.1"/>
    <property type="molecule type" value="Genomic_DNA"/>
</dbReference>
<dbReference type="InterPro" id="IPR002942">
    <property type="entry name" value="S4_RNA-bd"/>
</dbReference>
<organism evidence="8 9">
    <name type="scientific">Buchnera aphidicola</name>
    <name type="common">Muscaphis stroyani</name>
    <dbReference type="NCBI Taxonomy" id="1241869"/>
    <lineage>
        <taxon>Bacteria</taxon>
        <taxon>Pseudomonadati</taxon>
        <taxon>Pseudomonadota</taxon>
        <taxon>Gammaproteobacteria</taxon>
        <taxon>Enterobacterales</taxon>
        <taxon>Erwiniaceae</taxon>
        <taxon>Buchnera</taxon>
    </lineage>
</organism>
<proteinExistence type="inferred from homology"/>
<evidence type="ECO:0000256" key="4">
    <source>
        <dbReference type="PIRSR" id="PIRSR606225-1"/>
    </source>
</evidence>
<dbReference type="InterPro" id="IPR050188">
    <property type="entry name" value="RluA_PseudoU_synthase"/>
</dbReference>
<dbReference type="SUPFAM" id="SSF55174">
    <property type="entry name" value="Alpha-L RNA-binding motif"/>
    <property type="match status" value="1"/>
</dbReference>
<evidence type="ECO:0000256" key="1">
    <source>
        <dbReference type="ARBA" id="ARBA00010876"/>
    </source>
</evidence>
<dbReference type="CDD" id="cd00165">
    <property type="entry name" value="S4"/>
    <property type="match status" value="1"/>
</dbReference>
<dbReference type="InterPro" id="IPR006224">
    <property type="entry name" value="PsdUridine_synth_RluA-like_CS"/>
</dbReference>
<dbReference type="InterPro" id="IPR006225">
    <property type="entry name" value="PsdUridine_synth_RluC/D"/>
</dbReference>
<dbReference type="Gene3D" id="3.10.290.10">
    <property type="entry name" value="RNA-binding S4 domain"/>
    <property type="match status" value="1"/>
</dbReference>
<dbReference type="GO" id="GO:0003723">
    <property type="term" value="F:RNA binding"/>
    <property type="evidence" value="ECO:0007669"/>
    <property type="project" value="UniProtKB-KW"/>
</dbReference>
<keyword evidence="5" id="KW-0694">RNA-binding</keyword>
<dbReference type="NCBIfam" id="NF008385">
    <property type="entry name" value="PRK11180.1"/>
    <property type="match status" value="1"/>
</dbReference>
<dbReference type="PROSITE" id="PS50889">
    <property type="entry name" value="S4"/>
    <property type="match status" value="1"/>
</dbReference>
<evidence type="ECO:0000259" key="7">
    <source>
        <dbReference type="SMART" id="SM00363"/>
    </source>
</evidence>
<dbReference type="OrthoDB" id="9807829at2"/>
<name>A0A4D6Y465_9GAMM</name>
<dbReference type="NCBIfam" id="TIGR00005">
    <property type="entry name" value="rluA_subfam"/>
    <property type="match status" value="1"/>
</dbReference>
<protein>
    <recommendedName>
        <fullName evidence="6">Pseudouridine synthase</fullName>
        <ecNumber evidence="6">5.4.99.-</ecNumber>
    </recommendedName>
</protein>